<dbReference type="GO" id="GO:0009306">
    <property type="term" value="P:protein secretion"/>
    <property type="evidence" value="ECO:0007669"/>
    <property type="project" value="TreeGrafter"/>
</dbReference>
<dbReference type="GO" id="GO:0016192">
    <property type="term" value="P:vesicle-mediated transport"/>
    <property type="evidence" value="ECO:0007669"/>
    <property type="project" value="TreeGrafter"/>
</dbReference>
<comment type="subcellular location">
    <subcellularLocation>
        <location evidence="1 6">Membrane</location>
        <topology evidence="1 6">Multi-pass membrane protein</topology>
    </subcellularLocation>
</comment>
<dbReference type="GO" id="GO:0000139">
    <property type="term" value="C:Golgi membrane"/>
    <property type="evidence" value="ECO:0007669"/>
    <property type="project" value="TreeGrafter"/>
</dbReference>
<dbReference type="InterPro" id="IPR008564">
    <property type="entry name" value="TVP23-like"/>
</dbReference>
<protein>
    <recommendedName>
        <fullName evidence="6">Golgi apparatus membrane protein TVP23 homolog</fullName>
    </recommendedName>
</protein>
<dbReference type="OrthoDB" id="2151161at2759"/>
<keyword evidence="4 6" id="KW-1133">Transmembrane helix</keyword>
<keyword evidence="3 6" id="KW-0812">Transmembrane</keyword>
<evidence type="ECO:0000313" key="8">
    <source>
        <dbReference type="Proteomes" id="UP000580250"/>
    </source>
</evidence>
<dbReference type="AlphaFoldDB" id="A0A6V7W4I6"/>
<dbReference type="PANTHER" id="PTHR13019:SF25">
    <property type="entry name" value="GOLGI APPARATUS MEMBRANE PROTEIN TVP23 HOMOLOG"/>
    <property type="match status" value="1"/>
</dbReference>
<keyword evidence="5 6" id="KW-0472">Membrane</keyword>
<feature type="transmembrane region" description="Helical" evidence="6">
    <location>
        <begin position="139"/>
        <end position="158"/>
    </location>
</feature>
<dbReference type="EMBL" id="CAJEWN010000416">
    <property type="protein sequence ID" value="CAD2181944.1"/>
    <property type="molecule type" value="Genomic_DNA"/>
</dbReference>
<evidence type="ECO:0000313" key="7">
    <source>
        <dbReference type="EMBL" id="CAD2181944.1"/>
    </source>
</evidence>
<feature type="transmembrane region" description="Helical" evidence="6">
    <location>
        <begin position="38"/>
        <end position="61"/>
    </location>
</feature>
<sequence>MAHNFDAKMDFGESRPLVGSLKHPFIVLAHLGFRFGAIVFYVLANFFSTSFIIQFLILLFFHSIDLWTVKNITGRYLVGHRWWNLVDSEGKNHWRFEITQQPDKYDPFERQIFWAALVTVPLFWVLLVCTAFLTLQWQWMMIATIGAGMTLTNLYGYLRCKWNNTQEMTNYFTKWAFFSMLKRQQQAKPTVPQNGQPTRPTEIV</sequence>
<dbReference type="Pfam" id="PF05832">
    <property type="entry name" value="DUF846"/>
    <property type="match status" value="1"/>
</dbReference>
<comment type="caution">
    <text evidence="7">The sequence shown here is derived from an EMBL/GenBank/DDBJ whole genome shotgun (WGS) entry which is preliminary data.</text>
</comment>
<feature type="transmembrane region" description="Helical" evidence="6">
    <location>
        <begin position="112"/>
        <end position="133"/>
    </location>
</feature>
<dbReference type="Proteomes" id="UP000580250">
    <property type="component" value="Unassembled WGS sequence"/>
</dbReference>
<evidence type="ECO:0000256" key="3">
    <source>
        <dbReference type="ARBA" id="ARBA00022692"/>
    </source>
</evidence>
<evidence type="ECO:0000256" key="6">
    <source>
        <dbReference type="RuleBase" id="RU361206"/>
    </source>
</evidence>
<organism evidence="7 8">
    <name type="scientific">Meloidogyne enterolobii</name>
    <name type="common">Root-knot nematode worm</name>
    <name type="synonym">Meloidogyne mayaguensis</name>
    <dbReference type="NCBI Taxonomy" id="390850"/>
    <lineage>
        <taxon>Eukaryota</taxon>
        <taxon>Metazoa</taxon>
        <taxon>Ecdysozoa</taxon>
        <taxon>Nematoda</taxon>
        <taxon>Chromadorea</taxon>
        <taxon>Rhabditida</taxon>
        <taxon>Tylenchina</taxon>
        <taxon>Tylenchomorpha</taxon>
        <taxon>Tylenchoidea</taxon>
        <taxon>Meloidogynidae</taxon>
        <taxon>Meloidogyninae</taxon>
        <taxon>Meloidogyne</taxon>
    </lineage>
</organism>
<proteinExistence type="inferred from homology"/>
<evidence type="ECO:0000256" key="5">
    <source>
        <dbReference type="ARBA" id="ARBA00023136"/>
    </source>
</evidence>
<name>A0A6V7W4I6_MELEN</name>
<dbReference type="PANTHER" id="PTHR13019">
    <property type="entry name" value="GOLGI APPARATUS MEMBRANE PROTEIN TVP23"/>
    <property type="match status" value="1"/>
</dbReference>
<evidence type="ECO:0000256" key="1">
    <source>
        <dbReference type="ARBA" id="ARBA00004141"/>
    </source>
</evidence>
<evidence type="ECO:0000256" key="4">
    <source>
        <dbReference type="ARBA" id="ARBA00022989"/>
    </source>
</evidence>
<comment type="similarity">
    <text evidence="2 6">Belongs to the TVP23 family.</text>
</comment>
<evidence type="ECO:0000256" key="2">
    <source>
        <dbReference type="ARBA" id="ARBA00005467"/>
    </source>
</evidence>
<reference evidence="7 8" key="1">
    <citation type="submission" date="2020-08" db="EMBL/GenBank/DDBJ databases">
        <authorList>
            <person name="Koutsovoulos G."/>
            <person name="Danchin GJ E."/>
        </authorList>
    </citation>
    <scope>NUCLEOTIDE SEQUENCE [LARGE SCALE GENOMIC DNA]</scope>
</reference>
<accession>A0A6V7W4I6</accession>
<gene>
    <name evidence="7" type="ORF">MENT_LOCUS34125</name>
</gene>